<sequence>MEKLKKFKASKPTNSAHEVKQCEIESSSACDIQKSGYEKFFKYRESDAVCLLCEEKKSQKIILRTGGNTTGLKKHLKATHPDQFAEIFGNQKPSQQKHWINTLW</sequence>
<protein>
    <submittedName>
        <fullName evidence="1">Uncharacterized protein</fullName>
    </submittedName>
</protein>
<comment type="caution">
    <text evidence="1">The sequence shown here is derived from an EMBL/GenBank/DDBJ whole genome shotgun (WGS) entry which is preliminary data.</text>
</comment>
<evidence type="ECO:0000313" key="2">
    <source>
        <dbReference type="Proteomes" id="UP001239111"/>
    </source>
</evidence>
<gene>
    <name evidence="1" type="ORF">QAD02_001496</name>
</gene>
<proteinExistence type="predicted"/>
<evidence type="ECO:0000313" key="1">
    <source>
        <dbReference type="EMBL" id="KAJ8670237.1"/>
    </source>
</evidence>
<reference evidence="1" key="1">
    <citation type="submission" date="2023-04" db="EMBL/GenBank/DDBJ databases">
        <title>A chromosome-level genome assembly of the parasitoid wasp Eretmocerus hayati.</title>
        <authorList>
            <person name="Zhong Y."/>
            <person name="Liu S."/>
            <person name="Liu Y."/>
        </authorList>
    </citation>
    <scope>NUCLEOTIDE SEQUENCE</scope>
    <source>
        <strain evidence="1">ZJU_SS_LIU_2023</strain>
    </source>
</reference>
<name>A0ACC2NGL7_9HYME</name>
<accession>A0ACC2NGL7</accession>
<organism evidence="1 2">
    <name type="scientific">Eretmocerus hayati</name>
    <dbReference type="NCBI Taxonomy" id="131215"/>
    <lineage>
        <taxon>Eukaryota</taxon>
        <taxon>Metazoa</taxon>
        <taxon>Ecdysozoa</taxon>
        <taxon>Arthropoda</taxon>
        <taxon>Hexapoda</taxon>
        <taxon>Insecta</taxon>
        <taxon>Pterygota</taxon>
        <taxon>Neoptera</taxon>
        <taxon>Endopterygota</taxon>
        <taxon>Hymenoptera</taxon>
        <taxon>Apocrita</taxon>
        <taxon>Proctotrupomorpha</taxon>
        <taxon>Chalcidoidea</taxon>
        <taxon>Aphelinidae</taxon>
        <taxon>Aphelininae</taxon>
        <taxon>Eretmocerus</taxon>
    </lineage>
</organism>
<keyword evidence="2" id="KW-1185">Reference proteome</keyword>
<dbReference type="EMBL" id="CM056743">
    <property type="protein sequence ID" value="KAJ8670237.1"/>
    <property type="molecule type" value="Genomic_DNA"/>
</dbReference>
<dbReference type="Proteomes" id="UP001239111">
    <property type="component" value="Chromosome 3"/>
</dbReference>